<organism evidence="1">
    <name type="scientific">Arundo donax</name>
    <name type="common">Giant reed</name>
    <name type="synonym">Donax arundinaceus</name>
    <dbReference type="NCBI Taxonomy" id="35708"/>
    <lineage>
        <taxon>Eukaryota</taxon>
        <taxon>Viridiplantae</taxon>
        <taxon>Streptophyta</taxon>
        <taxon>Embryophyta</taxon>
        <taxon>Tracheophyta</taxon>
        <taxon>Spermatophyta</taxon>
        <taxon>Magnoliopsida</taxon>
        <taxon>Liliopsida</taxon>
        <taxon>Poales</taxon>
        <taxon>Poaceae</taxon>
        <taxon>PACMAD clade</taxon>
        <taxon>Arundinoideae</taxon>
        <taxon>Arundineae</taxon>
        <taxon>Arundo</taxon>
    </lineage>
</organism>
<dbReference type="AlphaFoldDB" id="A0A0A8XT49"/>
<name>A0A0A8XT49_ARUDO</name>
<reference evidence="1" key="1">
    <citation type="submission" date="2014-09" db="EMBL/GenBank/DDBJ databases">
        <authorList>
            <person name="Magalhaes I.L.F."/>
            <person name="Oliveira U."/>
            <person name="Santos F.R."/>
            <person name="Vidigal T.H.D.A."/>
            <person name="Brescovit A.D."/>
            <person name="Santos A.J."/>
        </authorList>
    </citation>
    <scope>NUCLEOTIDE SEQUENCE</scope>
    <source>
        <tissue evidence="1">Shoot tissue taken approximately 20 cm above the soil surface</tissue>
    </source>
</reference>
<proteinExistence type="predicted"/>
<protein>
    <submittedName>
        <fullName evidence="1">Uncharacterized protein</fullName>
    </submittedName>
</protein>
<evidence type="ECO:0000313" key="1">
    <source>
        <dbReference type="EMBL" id="JAD15855.1"/>
    </source>
</evidence>
<sequence length="18" mass="2138">MLDRAGSRPRVGQLRRIR</sequence>
<reference evidence="1" key="2">
    <citation type="journal article" date="2015" name="Data Brief">
        <title>Shoot transcriptome of the giant reed, Arundo donax.</title>
        <authorList>
            <person name="Barrero R.A."/>
            <person name="Guerrero F.D."/>
            <person name="Moolhuijzen P."/>
            <person name="Goolsby J.A."/>
            <person name="Tidwell J."/>
            <person name="Bellgard S.E."/>
            <person name="Bellgard M.I."/>
        </authorList>
    </citation>
    <scope>NUCLEOTIDE SEQUENCE</scope>
    <source>
        <tissue evidence="1">Shoot tissue taken approximately 20 cm above the soil surface</tissue>
    </source>
</reference>
<accession>A0A0A8XT49</accession>
<dbReference type="EMBL" id="GBRH01282040">
    <property type="protein sequence ID" value="JAD15855.1"/>
    <property type="molecule type" value="Transcribed_RNA"/>
</dbReference>